<keyword evidence="5 17" id="KW-0444">Lipid biosynthesis</keyword>
<comment type="function">
    <text evidence="1 17">This protein is a component of the acetyl coenzyme A carboxylase complex; first, biotin carboxylase catalyzes the carboxylation of the carrier protein and then the transcarboxylase transfers the carboxyl group to form malonyl-CoA.</text>
</comment>
<dbReference type="FunFam" id="3.40.50.20:FF:000010">
    <property type="entry name" value="Propionyl-CoA carboxylase subunit alpha"/>
    <property type="match status" value="1"/>
</dbReference>
<dbReference type="InterPro" id="IPR005481">
    <property type="entry name" value="BC-like_N"/>
</dbReference>
<evidence type="ECO:0000256" key="2">
    <source>
        <dbReference type="ARBA" id="ARBA00004956"/>
    </source>
</evidence>
<dbReference type="GO" id="GO:0046872">
    <property type="term" value="F:metal ion binding"/>
    <property type="evidence" value="ECO:0007669"/>
    <property type="project" value="UniProtKB-KW"/>
</dbReference>
<evidence type="ECO:0000256" key="11">
    <source>
        <dbReference type="ARBA" id="ARBA00022842"/>
    </source>
</evidence>
<dbReference type="PANTHER" id="PTHR48095:SF2">
    <property type="entry name" value="BIOTIN CARBOXYLASE, CHLOROPLASTIC"/>
    <property type="match status" value="1"/>
</dbReference>
<evidence type="ECO:0000256" key="12">
    <source>
        <dbReference type="ARBA" id="ARBA00023098"/>
    </source>
</evidence>
<dbReference type="InterPro" id="IPR005482">
    <property type="entry name" value="Biotin_COase_C"/>
</dbReference>
<keyword evidence="12 17" id="KW-0443">Lipid metabolism</keyword>
<dbReference type="InterPro" id="IPR004549">
    <property type="entry name" value="Acetyl_CoA_COase_biotin_COase"/>
</dbReference>
<comment type="catalytic activity">
    <reaction evidence="15 17">
        <text>N(6)-biotinyl-L-lysyl-[protein] + hydrogencarbonate + ATP = N(6)-carboxybiotinyl-L-lysyl-[protein] + ADP + phosphate + H(+)</text>
        <dbReference type="Rhea" id="RHEA:13501"/>
        <dbReference type="Rhea" id="RHEA-COMP:10505"/>
        <dbReference type="Rhea" id="RHEA-COMP:10506"/>
        <dbReference type="ChEBI" id="CHEBI:15378"/>
        <dbReference type="ChEBI" id="CHEBI:17544"/>
        <dbReference type="ChEBI" id="CHEBI:30616"/>
        <dbReference type="ChEBI" id="CHEBI:43474"/>
        <dbReference type="ChEBI" id="CHEBI:83144"/>
        <dbReference type="ChEBI" id="CHEBI:83145"/>
        <dbReference type="ChEBI" id="CHEBI:456216"/>
        <dbReference type="EC" id="6.3.4.14"/>
    </reaction>
</comment>
<evidence type="ECO:0000256" key="1">
    <source>
        <dbReference type="ARBA" id="ARBA00003761"/>
    </source>
</evidence>
<evidence type="ECO:0000256" key="15">
    <source>
        <dbReference type="ARBA" id="ARBA00048600"/>
    </source>
</evidence>
<dbReference type="Gene3D" id="3.30.1490.20">
    <property type="entry name" value="ATP-grasp fold, A domain"/>
    <property type="match status" value="1"/>
</dbReference>
<evidence type="ECO:0000256" key="14">
    <source>
        <dbReference type="ARBA" id="ARBA00023267"/>
    </source>
</evidence>
<dbReference type="SUPFAM" id="SSF52440">
    <property type="entry name" value="PreATP-grasp domain"/>
    <property type="match status" value="1"/>
</dbReference>
<keyword evidence="11" id="KW-0460">Magnesium</keyword>
<keyword evidence="9 17" id="KW-0276">Fatty acid metabolism</keyword>
<keyword evidence="6 17" id="KW-0436">Ligase</keyword>
<evidence type="ECO:0000256" key="13">
    <source>
        <dbReference type="ARBA" id="ARBA00023160"/>
    </source>
</evidence>
<dbReference type="PANTHER" id="PTHR48095">
    <property type="entry name" value="PYRUVATE CARBOXYLASE SUBUNIT A"/>
    <property type="match status" value="1"/>
</dbReference>
<comment type="pathway">
    <text evidence="2 17">Lipid metabolism; malonyl-CoA biosynthesis; malonyl-CoA from acetyl-CoA: step 1/1.</text>
</comment>
<dbReference type="Pfam" id="PF02785">
    <property type="entry name" value="Biotin_carb_C"/>
    <property type="match status" value="1"/>
</dbReference>
<dbReference type="AlphaFoldDB" id="A0A7W8FYK0"/>
<evidence type="ECO:0000256" key="9">
    <source>
        <dbReference type="ARBA" id="ARBA00022832"/>
    </source>
</evidence>
<accession>A0A7W8FYK0</accession>
<dbReference type="RefSeq" id="WP_183375226.1">
    <property type="nucleotide sequence ID" value="NZ_CAWVLV010000042.1"/>
</dbReference>
<dbReference type="Pfam" id="PF00289">
    <property type="entry name" value="Biotin_carb_N"/>
    <property type="match status" value="1"/>
</dbReference>
<keyword evidence="13 17" id="KW-0275">Fatty acid biosynthesis</keyword>
<evidence type="ECO:0000256" key="17">
    <source>
        <dbReference type="RuleBase" id="RU365063"/>
    </source>
</evidence>
<dbReference type="GO" id="GO:0004075">
    <property type="term" value="F:biotin carboxylase activity"/>
    <property type="evidence" value="ECO:0007669"/>
    <property type="project" value="UniProtKB-EC"/>
</dbReference>
<dbReference type="FunFam" id="3.30.1490.20:FF:000003">
    <property type="entry name" value="acetyl-CoA carboxylase isoform X1"/>
    <property type="match status" value="1"/>
</dbReference>
<dbReference type="InterPro" id="IPR011761">
    <property type="entry name" value="ATP-grasp"/>
</dbReference>
<dbReference type="EMBL" id="JACHHD010000007">
    <property type="protein sequence ID" value="MBB5184870.1"/>
    <property type="molecule type" value="Genomic_DNA"/>
</dbReference>
<dbReference type="EC" id="6.3.4.14" evidence="4 17"/>
<dbReference type="GO" id="GO:0005524">
    <property type="term" value="F:ATP binding"/>
    <property type="evidence" value="ECO:0007669"/>
    <property type="project" value="UniProtKB-UniRule"/>
</dbReference>
<proteinExistence type="predicted"/>
<evidence type="ECO:0000256" key="16">
    <source>
        <dbReference type="PROSITE-ProRule" id="PRU00409"/>
    </source>
</evidence>
<protein>
    <recommendedName>
        <fullName evidence="4 17">Biotin carboxylase</fullName>
        <ecNumber evidence="4 17">6.3.4.14</ecNumber>
    </recommendedName>
    <alternativeName>
        <fullName evidence="17">Acetyl-coenzyme A carboxylase biotin carboxylase subunit A</fullName>
    </alternativeName>
</protein>
<keyword evidence="7" id="KW-0479">Metal-binding</keyword>
<evidence type="ECO:0000256" key="6">
    <source>
        <dbReference type="ARBA" id="ARBA00022598"/>
    </source>
</evidence>
<dbReference type="PROSITE" id="PS50975">
    <property type="entry name" value="ATP_GRASP"/>
    <property type="match status" value="1"/>
</dbReference>
<evidence type="ECO:0000313" key="20">
    <source>
        <dbReference type="EMBL" id="MBB5184870.1"/>
    </source>
</evidence>
<evidence type="ECO:0000256" key="7">
    <source>
        <dbReference type="ARBA" id="ARBA00022723"/>
    </source>
</evidence>
<dbReference type="NCBIfam" id="TIGR00514">
    <property type="entry name" value="accC"/>
    <property type="match status" value="1"/>
</dbReference>
<dbReference type="GO" id="GO:0006633">
    <property type="term" value="P:fatty acid biosynthetic process"/>
    <property type="evidence" value="ECO:0007669"/>
    <property type="project" value="UniProtKB-KW"/>
</dbReference>
<name>A0A7W8FYK0_9FIRM</name>
<evidence type="ECO:0000256" key="4">
    <source>
        <dbReference type="ARBA" id="ARBA00013263"/>
    </source>
</evidence>
<reference evidence="20 21" key="1">
    <citation type="submission" date="2020-08" db="EMBL/GenBank/DDBJ databases">
        <title>Genomic Encyclopedia of Type Strains, Phase IV (KMG-IV): sequencing the most valuable type-strain genomes for metagenomic binning, comparative biology and taxonomic classification.</title>
        <authorList>
            <person name="Goeker M."/>
        </authorList>
    </citation>
    <scope>NUCLEOTIDE SEQUENCE [LARGE SCALE GENOMIC DNA]</scope>
    <source>
        <strain evidence="20 21">DSM 26963</strain>
    </source>
</reference>
<gene>
    <name evidence="20" type="ORF">HNQ43_000916</name>
</gene>
<evidence type="ECO:0000256" key="8">
    <source>
        <dbReference type="ARBA" id="ARBA00022741"/>
    </source>
</evidence>
<comment type="subunit">
    <text evidence="3 17">Acetyl-CoA carboxylase is a heterohexamer of biotin carboxyl carrier protein, biotin carboxylase and the two subunits of carboxyl transferase in a 2:2 complex.</text>
</comment>
<keyword evidence="8 16" id="KW-0547">Nucleotide-binding</keyword>
<dbReference type="Gene3D" id="3.40.50.20">
    <property type="match status" value="1"/>
</dbReference>
<evidence type="ECO:0000259" key="19">
    <source>
        <dbReference type="PROSITE" id="PS50979"/>
    </source>
</evidence>
<dbReference type="UniPathway" id="UPA00655">
    <property type="reaction ID" value="UER00711"/>
</dbReference>
<dbReference type="GO" id="GO:2001295">
    <property type="term" value="P:malonyl-CoA biosynthetic process"/>
    <property type="evidence" value="ECO:0007669"/>
    <property type="project" value="UniProtKB-UniPathway"/>
</dbReference>
<evidence type="ECO:0000256" key="3">
    <source>
        <dbReference type="ARBA" id="ARBA00011750"/>
    </source>
</evidence>
<evidence type="ECO:0000259" key="18">
    <source>
        <dbReference type="PROSITE" id="PS50975"/>
    </source>
</evidence>
<organism evidence="20 21">
    <name type="scientific">Faecalicoccus acidiformans</name>
    <dbReference type="NCBI Taxonomy" id="915173"/>
    <lineage>
        <taxon>Bacteria</taxon>
        <taxon>Bacillati</taxon>
        <taxon>Bacillota</taxon>
        <taxon>Erysipelotrichia</taxon>
        <taxon>Erysipelotrichales</taxon>
        <taxon>Erysipelotrichaceae</taxon>
        <taxon>Faecalicoccus</taxon>
    </lineage>
</organism>
<evidence type="ECO:0000256" key="10">
    <source>
        <dbReference type="ARBA" id="ARBA00022840"/>
    </source>
</evidence>
<dbReference type="SUPFAM" id="SSF56059">
    <property type="entry name" value="Glutathione synthetase ATP-binding domain-like"/>
    <property type="match status" value="1"/>
</dbReference>
<comment type="caution">
    <text evidence="20">The sequence shown here is derived from an EMBL/GenBank/DDBJ whole genome shotgun (WGS) entry which is preliminary data.</text>
</comment>
<keyword evidence="14 17" id="KW-0092">Biotin</keyword>
<keyword evidence="10 16" id="KW-0067">ATP-binding</keyword>
<feature type="domain" description="Biotin carboxylation" evidence="19">
    <location>
        <begin position="1"/>
        <end position="446"/>
    </location>
</feature>
<dbReference type="SUPFAM" id="SSF51246">
    <property type="entry name" value="Rudiment single hybrid motif"/>
    <property type="match status" value="1"/>
</dbReference>
<dbReference type="InterPro" id="IPR013815">
    <property type="entry name" value="ATP_grasp_subdomain_1"/>
</dbReference>
<dbReference type="Pfam" id="PF02786">
    <property type="entry name" value="CPSase_L_D2"/>
    <property type="match status" value="1"/>
</dbReference>
<dbReference type="NCBIfam" id="NF006367">
    <property type="entry name" value="PRK08591.1"/>
    <property type="match status" value="1"/>
</dbReference>
<feature type="domain" description="ATP-grasp" evidence="18">
    <location>
        <begin position="120"/>
        <end position="317"/>
    </location>
</feature>
<dbReference type="InterPro" id="IPR051602">
    <property type="entry name" value="ACC_Biotin_Carboxylase"/>
</dbReference>
<dbReference type="InterPro" id="IPR011764">
    <property type="entry name" value="Biotin_carboxylation_dom"/>
</dbReference>
<dbReference type="InterPro" id="IPR016185">
    <property type="entry name" value="PreATP-grasp_dom_sf"/>
</dbReference>
<dbReference type="Gene3D" id="3.30.470.20">
    <property type="entry name" value="ATP-grasp fold, B domain"/>
    <property type="match status" value="1"/>
</dbReference>
<dbReference type="PROSITE" id="PS50979">
    <property type="entry name" value="BC"/>
    <property type="match status" value="1"/>
</dbReference>
<dbReference type="InterPro" id="IPR005479">
    <property type="entry name" value="CPAse_ATP-bd"/>
</dbReference>
<dbReference type="Proteomes" id="UP000521313">
    <property type="component" value="Unassembled WGS sequence"/>
</dbReference>
<dbReference type="SMART" id="SM00878">
    <property type="entry name" value="Biotin_carb_C"/>
    <property type="match status" value="1"/>
</dbReference>
<evidence type="ECO:0000256" key="5">
    <source>
        <dbReference type="ARBA" id="ARBA00022516"/>
    </source>
</evidence>
<dbReference type="PROSITE" id="PS00867">
    <property type="entry name" value="CPSASE_2"/>
    <property type="match status" value="1"/>
</dbReference>
<dbReference type="InterPro" id="IPR011054">
    <property type="entry name" value="Rudment_hybrid_motif"/>
</dbReference>
<evidence type="ECO:0000313" key="21">
    <source>
        <dbReference type="Proteomes" id="UP000521313"/>
    </source>
</evidence>
<sequence length="455" mass="50760">MIRRLLIANRSEIAVRILRACKEMGIESVVAYSQADADSLAVQLADDSICIGPASAKDSYLNMHAILQAACSAGCDAIHPGYGFLSENAKFARLVQECDLTFVGPSFGLIELMGDKTQARTRMKEVGVPVVDGCEDPLITAQQALDLADSIGYPVIIKARHGGGGRGMRIVWKAEELESAYIQARQEAKACFDNDEVYMERYIQDPKHVEVQLLADHYGHVVHLYERDCSFQRKNQKMIEESPCSILPEETRQNLLNDAVKAARSIGYDSVGTMEFLLDKDGHYYFMEMNTRIQVEHPVTEAVTGIDLIKWQLKIASGQKLTLKQEEIPCRGVAMECRINAEDVAHDFAPSPGKITFMHLPGGHGIRVDTAVYCGSTISPYYDSMILKLIVQAPTRLECIKKMRAALEETIIDGVKTNVEFLYLTLYQKEFIEGIHNIGYASILLERLKENGQFI</sequence>